<organism evidence="4 5">
    <name type="scientific">Natronomicrosphaera hydrolytica</name>
    <dbReference type="NCBI Taxonomy" id="3242702"/>
    <lineage>
        <taxon>Bacteria</taxon>
        <taxon>Pseudomonadati</taxon>
        <taxon>Planctomycetota</taxon>
        <taxon>Phycisphaerae</taxon>
        <taxon>Phycisphaerales</taxon>
        <taxon>Phycisphaeraceae</taxon>
        <taxon>Natronomicrosphaera</taxon>
    </lineage>
</organism>
<dbReference type="Proteomes" id="UP001575105">
    <property type="component" value="Unassembled WGS sequence"/>
</dbReference>
<dbReference type="RefSeq" id="WP_425346127.1">
    <property type="nucleotide sequence ID" value="NZ_JBGUBD010000007.1"/>
</dbReference>
<evidence type="ECO:0000313" key="4">
    <source>
        <dbReference type="EMBL" id="MFA9479200.1"/>
    </source>
</evidence>
<dbReference type="PANTHER" id="PTHR11113:SF14">
    <property type="entry name" value="N-ACETYLGLUCOSAMINE-6-PHOSPHATE DEACETYLASE"/>
    <property type="match status" value="1"/>
</dbReference>
<dbReference type="InterPro" id="IPR006680">
    <property type="entry name" value="Amidohydro-rel"/>
</dbReference>
<dbReference type="PANTHER" id="PTHR11113">
    <property type="entry name" value="N-ACETYLGLUCOSAMINE-6-PHOSPHATE DEACETYLASE"/>
    <property type="match status" value="1"/>
</dbReference>
<feature type="domain" description="Amidohydrolase-related" evidence="3">
    <location>
        <begin position="51"/>
        <end position="375"/>
    </location>
</feature>
<dbReference type="Gene3D" id="2.30.40.10">
    <property type="entry name" value="Urease, subunit C, domain 1"/>
    <property type="match status" value="1"/>
</dbReference>
<dbReference type="EMBL" id="JBGUBD010000007">
    <property type="protein sequence ID" value="MFA9479200.1"/>
    <property type="molecule type" value="Genomic_DNA"/>
</dbReference>
<keyword evidence="2 4" id="KW-0378">Hydrolase</keyword>
<dbReference type="GO" id="GO:0008448">
    <property type="term" value="F:N-acetylglucosamine-6-phosphate deacetylase activity"/>
    <property type="evidence" value="ECO:0007669"/>
    <property type="project" value="UniProtKB-EC"/>
</dbReference>
<evidence type="ECO:0000259" key="3">
    <source>
        <dbReference type="Pfam" id="PF01979"/>
    </source>
</evidence>
<comment type="caution">
    <text evidence="4">The sequence shown here is derived from an EMBL/GenBank/DDBJ whole genome shotgun (WGS) entry which is preliminary data.</text>
</comment>
<dbReference type="InterPro" id="IPR011059">
    <property type="entry name" value="Metal-dep_hydrolase_composite"/>
</dbReference>
<dbReference type="SUPFAM" id="SSF51338">
    <property type="entry name" value="Composite domain of metallo-dependent hydrolases"/>
    <property type="match status" value="1"/>
</dbReference>
<keyword evidence="5" id="KW-1185">Reference proteome</keyword>
<comment type="similarity">
    <text evidence="1">Belongs to the metallo-dependent hydrolases superfamily. NagA family.</text>
</comment>
<reference evidence="4 5" key="1">
    <citation type="submission" date="2024-08" db="EMBL/GenBank/DDBJ databases">
        <title>Whole-genome sequencing of halo(alkali)philic microorganisms from hypersaline lakes.</title>
        <authorList>
            <person name="Sorokin D.Y."/>
            <person name="Merkel A.Y."/>
            <person name="Messina E."/>
            <person name="Yakimov M."/>
        </authorList>
    </citation>
    <scope>NUCLEOTIDE SEQUENCE [LARGE SCALE GENOMIC DNA]</scope>
    <source>
        <strain evidence="4 5">AB-hyl4</strain>
    </source>
</reference>
<name>A0ABV4U7U6_9BACT</name>
<dbReference type="SUPFAM" id="SSF51556">
    <property type="entry name" value="Metallo-dependent hydrolases"/>
    <property type="match status" value="1"/>
</dbReference>
<evidence type="ECO:0000256" key="2">
    <source>
        <dbReference type="ARBA" id="ARBA00022801"/>
    </source>
</evidence>
<dbReference type="Pfam" id="PF01979">
    <property type="entry name" value="Amidohydro_1"/>
    <property type="match status" value="1"/>
</dbReference>
<accession>A0ABV4U7U6</accession>
<dbReference type="EC" id="3.5.1.25" evidence="4"/>
<sequence>MTRLLIENVQAMRPRAGVVGKSVLVEGGRIVAIDAAADAGVLRIDGGGRLLTPGLMDLHLHGMGLHLFEAGPDELTTGLKTLPQFGVTSALPTLYRVMDRASLPTLKALASALDDVTAVRVPGFHLEGPFLALPGAGAETVPGDLALLDDLFEATAGRIAAMSVSPDTPNVLPVIERLVERGVVVFLTHTHASVDQTLAAIEAGARHATHFYDVFPIPDVTEPGVRPAGAVEAILADERMSVDFIADGVHVHPVAIRAALAAKGVERTLLITDANIGAGLPAGVHDTPWGFPVRVAEGDGARKHNPGKPGDGGLAGSALTMDLGMTNLLRWLDRPEHDVWSMGTRSVAQRMGWSDLGDLREGAAADLVLWDRESDGRLHANKTWQAGQLVFDANQTAAGSAT</sequence>
<proteinExistence type="inferred from homology"/>
<dbReference type="Gene3D" id="3.20.20.140">
    <property type="entry name" value="Metal-dependent hydrolases"/>
    <property type="match status" value="1"/>
</dbReference>
<gene>
    <name evidence="4" type="ORF">ACERK3_12985</name>
</gene>
<evidence type="ECO:0000256" key="1">
    <source>
        <dbReference type="ARBA" id="ARBA00010716"/>
    </source>
</evidence>
<evidence type="ECO:0000313" key="5">
    <source>
        <dbReference type="Proteomes" id="UP001575105"/>
    </source>
</evidence>
<dbReference type="InterPro" id="IPR032466">
    <property type="entry name" value="Metal_Hydrolase"/>
</dbReference>
<protein>
    <submittedName>
        <fullName evidence="4">N-acetylglucosamine-6-phosphate deacetylase</fullName>
        <ecNumber evidence="4">3.5.1.25</ecNumber>
    </submittedName>
</protein>